<keyword evidence="3" id="KW-1185">Reference proteome</keyword>
<accession>A0ABD3W152</accession>
<dbReference type="Proteomes" id="UP001634394">
    <property type="component" value="Unassembled WGS sequence"/>
</dbReference>
<organism evidence="2 3">
    <name type="scientific">Sinanodonta woodiana</name>
    <name type="common">Chinese pond mussel</name>
    <name type="synonym">Anodonta woodiana</name>
    <dbReference type="NCBI Taxonomy" id="1069815"/>
    <lineage>
        <taxon>Eukaryota</taxon>
        <taxon>Metazoa</taxon>
        <taxon>Spiralia</taxon>
        <taxon>Lophotrochozoa</taxon>
        <taxon>Mollusca</taxon>
        <taxon>Bivalvia</taxon>
        <taxon>Autobranchia</taxon>
        <taxon>Heteroconchia</taxon>
        <taxon>Palaeoheterodonta</taxon>
        <taxon>Unionida</taxon>
        <taxon>Unionoidea</taxon>
        <taxon>Unionidae</taxon>
        <taxon>Unioninae</taxon>
        <taxon>Sinanodonta</taxon>
    </lineage>
</organism>
<reference evidence="2 3" key="1">
    <citation type="submission" date="2024-11" db="EMBL/GenBank/DDBJ databases">
        <title>Chromosome-level genome assembly of the freshwater bivalve Anodonta woodiana.</title>
        <authorList>
            <person name="Chen X."/>
        </authorList>
    </citation>
    <scope>NUCLEOTIDE SEQUENCE [LARGE SCALE GENOMIC DNA]</scope>
    <source>
        <strain evidence="2">MN2024</strain>
        <tissue evidence="2">Gills</tissue>
    </source>
</reference>
<dbReference type="Gene3D" id="1.20.140.150">
    <property type="match status" value="1"/>
</dbReference>
<evidence type="ECO:0000256" key="1">
    <source>
        <dbReference type="SAM" id="Phobius"/>
    </source>
</evidence>
<comment type="caution">
    <text evidence="2">The sequence shown here is derived from an EMBL/GenBank/DDBJ whole genome shotgun (WGS) entry which is preliminary data.</text>
</comment>
<keyword evidence="1" id="KW-1133">Transmembrane helix</keyword>
<protein>
    <submittedName>
        <fullName evidence="2">Uncharacterized protein</fullName>
    </submittedName>
</protein>
<feature type="transmembrane region" description="Helical" evidence="1">
    <location>
        <begin position="113"/>
        <end position="135"/>
    </location>
</feature>
<proteinExistence type="predicted"/>
<feature type="transmembrane region" description="Helical" evidence="1">
    <location>
        <begin position="83"/>
        <end position="104"/>
    </location>
</feature>
<sequence>MTFCGDASSWAKVSFLLVITALGLHTTGFATNAWMTRTTVRDKYNFMIGLWKMTNCSGYYQAPCQDASFPGSYYNHLVIATRAFASSTLIMLFVASAMTGFYVASERARTRGLAIAIIVVDFVGGVFSLTGIVVWVTSLPAWHYPNWSMGLVVLALALVIISGVLLIPDIREYDYRDRLLVKPYVETQRITSKGLQPMVANTKFRMSDGRDKLSKLYDYEREIGNTPDVPQISYNLPHRKATQSPVPYYTSALNKGRQDAASNEF</sequence>
<keyword evidence="1" id="KW-0812">Transmembrane</keyword>
<name>A0ABD3W152_SINWO</name>
<gene>
    <name evidence="2" type="ORF">ACJMK2_044597</name>
</gene>
<evidence type="ECO:0000313" key="3">
    <source>
        <dbReference type="Proteomes" id="UP001634394"/>
    </source>
</evidence>
<dbReference type="EMBL" id="JBJQND010000009">
    <property type="protein sequence ID" value="KAL3867391.1"/>
    <property type="molecule type" value="Genomic_DNA"/>
</dbReference>
<evidence type="ECO:0000313" key="2">
    <source>
        <dbReference type="EMBL" id="KAL3867391.1"/>
    </source>
</evidence>
<keyword evidence="1" id="KW-0472">Membrane</keyword>
<feature type="transmembrane region" description="Helical" evidence="1">
    <location>
        <begin position="147"/>
        <end position="168"/>
    </location>
</feature>
<dbReference type="AlphaFoldDB" id="A0ABD3W152"/>